<keyword evidence="5" id="KW-1185">Reference proteome</keyword>
<gene>
    <name evidence="4" type="ORF">JRV97_03255</name>
</gene>
<dbReference type="CDD" id="cd04301">
    <property type="entry name" value="NAT_SF"/>
    <property type="match status" value="1"/>
</dbReference>
<evidence type="ECO:0000259" key="3">
    <source>
        <dbReference type="PROSITE" id="PS51186"/>
    </source>
</evidence>
<evidence type="ECO:0000256" key="1">
    <source>
        <dbReference type="ARBA" id="ARBA00022679"/>
    </source>
</evidence>
<dbReference type="InterPro" id="IPR050680">
    <property type="entry name" value="YpeA/RimI_acetyltransf"/>
</dbReference>
<keyword evidence="2" id="KW-0012">Acyltransferase</keyword>
<dbReference type="PROSITE" id="PS51186">
    <property type="entry name" value="GNAT"/>
    <property type="match status" value="1"/>
</dbReference>
<proteinExistence type="predicted"/>
<accession>A0ABY8PSU7</accession>
<dbReference type="Gene3D" id="3.40.630.30">
    <property type="match status" value="1"/>
</dbReference>
<evidence type="ECO:0000313" key="5">
    <source>
        <dbReference type="Proteomes" id="UP001232493"/>
    </source>
</evidence>
<dbReference type="Pfam" id="PF00583">
    <property type="entry name" value="Acetyltransf_1"/>
    <property type="match status" value="1"/>
</dbReference>
<name>A0ABY8PSU7_9BACT</name>
<dbReference type="Proteomes" id="UP001232493">
    <property type="component" value="Chromosome"/>
</dbReference>
<dbReference type="EMBL" id="CP069362">
    <property type="protein sequence ID" value="WGS65588.1"/>
    <property type="molecule type" value="Genomic_DNA"/>
</dbReference>
<dbReference type="SUPFAM" id="SSF55729">
    <property type="entry name" value="Acyl-CoA N-acyltransferases (Nat)"/>
    <property type="match status" value="1"/>
</dbReference>
<dbReference type="RefSeq" id="WP_281000163.1">
    <property type="nucleotide sequence ID" value="NZ_CP069362.1"/>
</dbReference>
<dbReference type="InterPro" id="IPR000182">
    <property type="entry name" value="GNAT_dom"/>
</dbReference>
<evidence type="ECO:0000313" key="4">
    <source>
        <dbReference type="EMBL" id="WGS65588.1"/>
    </source>
</evidence>
<dbReference type="InterPro" id="IPR016181">
    <property type="entry name" value="Acyl_CoA_acyltransferase"/>
</dbReference>
<evidence type="ECO:0000256" key="2">
    <source>
        <dbReference type="ARBA" id="ARBA00023315"/>
    </source>
</evidence>
<feature type="domain" description="N-acetyltransferase" evidence="3">
    <location>
        <begin position="1"/>
        <end position="146"/>
    </location>
</feature>
<keyword evidence="1" id="KW-0808">Transferase</keyword>
<dbReference type="PANTHER" id="PTHR43420">
    <property type="entry name" value="ACETYLTRANSFERASE"/>
    <property type="match status" value="1"/>
</dbReference>
<reference evidence="4 5" key="1">
    <citation type="submission" date="2021-02" db="EMBL/GenBank/DDBJ databases">
        <title>Characterization of Marinitoga sp. nov. str. BP5-C20A.</title>
        <authorList>
            <person name="Erauso G."/>
            <person name="Postec A."/>
        </authorList>
    </citation>
    <scope>NUCLEOTIDE SEQUENCE [LARGE SCALE GENOMIC DNA]</scope>
    <source>
        <strain evidence="4 5">BP5-C20A</strain>
    </source>
</reference>
<organism evidence="4 5">
    <name type="scientific">Marinitoga aeolica</name>
    <dbReference type="NCBI Taxonomy" id="2809031"/>
    <lineage>
        <taxon>Bacteria</taxon>
        <taxon>Thermotogati</taxon>
        <taxon>Thermotogota</taxon>
        <taxon>Thermotogae</taxon>
        <taxon>Petrotogales</taxon>
        <taxon>Petrotogaceae</taxon>
        <taxon>Marinitoga</taxon>
    </lineage>
</organism>
<dbReference type="PANTHER" id="PTHR43420:SF47">
    <property type="entry name" value="N-ACETYLTRANSFERASE DOMAIN-CONTAINING PROTEIN"/>
    <property type="match status" value="1"/>
</dbReference>
<protein>
    <submittedName>
        <fullName evidence="4">GNAT family N-acetyltransferase</fullName>
    </submittedName>
</protein>
<sequence length="281" mass="33127">MKFKKASEIPKVAIVDLVNQTFKDYTVPINWTITSFEYDVRENSISLDDSYIVFEDDKPIGFSLVSIRGARGRIDAFGFLKEYRLKGYGSELLYYTIEKMKWKGITKVTLEVVDEELSAKKFYKKHGFKEKRILDSFIKYLDKTNESKFKYVKTDYKCIHDRAVEALHYIGRNPNWQREPKTLELSRDRYQMERITQKGFTIGYVVWGTTKEGAFIVDVSPIIDATRYDEILEDLLARFAELNFKNVTIVSLPEDDPLYSLVKKYNFNSFLRQVEMEKRIH</sequence>